<evidence type="ECO:0000256" key="1">
    <source>
        <dbReference type="ARBA" id="ARBA00010139"/>
    </source>
</evidence>
<dbReference type="EMBL" id="JAVREJ010000002">
    <property type="protein sequence ID" value="MDT0348603.1"/>
    <property type="molecule type" value="Genomic_DNA"/>
</dbReference>
<dbReference type="GO" id="GO:0016491">
    <property type="term" value="F:oxidoreductase activity"/>
    <property type="evidence" value="ECO:0007669"/>
    <property type="project" value="UniProtKB-KW"/>
</dbReference>
<comment type="similarity">
    <text evidence="1">Belongs to the FAD-binding monooxygenase family.</text>
</comment>
<dbReference type="InterPro" id="IPR020946">
    <property type="entry name" value="Flavin_mOase-like"/>
</dbReference>
<reference evidence="6" key="1">
    <citation type="submission" date="2023-07" db="EMBL/GenBank/DDBJ databases">
        <title>30 novel species of actinomycetes from the DSMZ collection.</title>
        <authorList>
            <person name="Nouioui I."/>
        </authorList>
    </citation>
    <scope>NUCLEOTIDE SEQUENCE [LARGE SCALE GENOMIC DNA]</scope>
    <source>
        <strain evidence="6">DSM 45834</strain>
    </source>
</reference>
<dbReference type="Proteomes" id="UP001183202">
    <property type="component" value="Unassembled WGS sequence"/>
</dbReference>
<dbReference type="PANTHER" id="PTHR42877:SF4">
    <property type="entry name" value="FAD_NAD(P)-BINDING DOMAIN-CONTAINING PROTEIN-RELATED"/>
    <property type="match status" value="1"/>
</dbReference>
<dbReference type="InterPro" id="IPR051209">
    <property type="entry name" value="FAD-bind_Monooxygenase_sf"/>
</dbReference>
<dbReference type="EC" id="1.14.13.-" evidence="5"/>
<keyword evidence="6" id="KW-1185">Reference proteome</keyword>
<keyword evidence="4 5" id="KW-0560">Oxidoreductase</keyword>
<evidence type="ECO:0000313" key="5">
    <source>
        <dbReference type="EMBL" id="MDT0348603.1"/>
    </source>
</evidence>
<dbReference type="SUPFAM" id="SSF51905">
    <property type="entry name" value="FAD/NAD(P)-binding domain"/>
    <property type="match status" value="1"/>
</dbReference>
<evidence type="ECO:0000256" key="2">
    <source>
        <dbReference type="ARBA" id="ARBA00022630"/>
    </source>
</evidence>
<name>A0ABU2N3V0_9PSEU</name>
<dbReference type="PANTHER" id="PTHR42877">
    <property type="entry name" value="L-ORNITHINE N(5)-MONOOXYGENASE-RELATED"/>
    <property type="match status" value="1"/>
</dbReference>
<evidence type="ECO:0000313" key="6">
    <source>
        <dbReference type="Proteomes" id="UP001183202"/>
    </source>
</evidence>
<dbReference type="InterPro" id="IPR036188">
    <property type="entry name" value="FAD/NAD-bd_sf"/>
</dbReference>
<keyword evidence="3" id="KW-0274">FAD</keyword>
<comment type="caution">
    <text evidence="5">The sequence shown here is derived from an EMBL/GenBank/DDBJ whole genome shotgun (WGS) entry which is preliminary data.</text>
</comment>
<dbReference type="RefSeq" id="WP_311554530.1">
    <property type="nucleotide sequence ID" value="NZ_JAVREJ010000002.1"/>
</dbReference>
<sequence length="465" mass="51087">MTTRPKVAVIGAGFGGIAAAVAVRDDGDPVVLERGSDVGGVWRENSYPGAACDIPSHLYSFSFALEHRWSRRFAPQPDILRYLRRITDEFGLRPRLRLRTEVTEARYDDDRSVWRLTTATGDALEAQMLVAACGQLTRPTRPDVPGLATFHGPVLHSARWDPDVDLRGRRVAVVGTGASAVQIVPAVADDVAHLTVFQRSAAHLVPKPDRRYSALHHALFRRVPVWRRGARALLMAVFERAGAAPVGPASAAVRRAWELLLRVQVPDAGLRARLRPAHALGSRRVLVSSDWYRALRKPHVDLVTAAVDEVTPCGVRTVDGALHPADVIVLATGFESDVFVTPMKVFGRDGRELSDEWRDGAAAHLGMAVPGFPNLFLVHGPHTALRAGSVVHMIECQARYVLQAVRRIAGGTHTLEVRREVADAFAAEMAERSEPGTRNAHEWPGTMREYERRTARFADTDFLAT</sequence>
<accession>A0ABU2N3V0</accession>
<evidence type="ECO:0000256" key="4">
    <source>
        <dbReference type="ARBA" id="ARBA00023002"/>
    </source>
</evidence>
<organism evidence="5 6">
    <name type="scientific">Pseudonocardia charpentierae</name>
    <dbReference type="NCBI Taxonomy" id="3075545"/>
    <lineage>
        <taxon>Bacteria</taxon>
        <taxon>Bacillati</taxon>
        <taxon>Actinomycetota</taxon>
        <taxon>Actinomycetes</taxon>
        <taxon>Pseudonocardiales</taxon>
        <taxon>Pseudonocardiaceae</taxon>
        <taxon>Pseudonocardia</taxon>
    </lineage>
</organism>
<protein>
    <submittedName>
        <fullName evidence="5">NAD(P)/FAD-dependent oxidoreductase</fullName>
        <ecNumber evidence="5">1.14.13.-</ecNumber>
    </submittedName>
</protein>
<keyword evidence="2" id="KW-0285">Flavoprotein</keyword>
<dbReference type="Pfam" id="PF00743">
    <property type="entry name" value="FMO-like"/>
    <property type="match status" value="1"/>
</dbReference>
<gene>
    <name evidence="5" type="ORF">RM445_03610</name>
</gene>
<proteinExistence type="inferred from homology"/>
<dbReference type="Gene3D" id="3.50.50.60">
    <property type="entry name" value="FAD/NAD(P)-binding domain"/>
    <property type="match status" value="2"/>
</dbReference>
<evidence type="ECO:0000256" key="3">
    <source>
        <dbReference type="ARBA" id="ARBA00022827"/>
    </source>
</evidence>